<sequence>MSRHIVLTGGGTAGHIEPMLATATALQLREPGIEITCIGAIGGLETTLVPARGFKLEVVPAVPFPRKPSLDLAKLPPRLVTATMAARKILTKVDAAAVVGFGGYAALPAYLAARTRGVPVVVHEANSTAGMANKVGARWAKVVATAMPIPGLRGAQVIGMPIRDTISKIDRQALRAEALTHFGLRPDFTTLLVYGGSQGARTLNTAIVGAAQVLHDAGIQVLHSYGKKNDVSAPVYADGPAYTAVPYIDRMDLAYAAADFVLCRCGMGTVAEVSAVGLPACYVPLPHGNGEQRKNAAPVVAAGGGLLVEDDRLTADYLAAQLLSILRDPAKIAAMSANATGAGHGEAADRLAEMVLEVARP</sequence>
<dbReference type="InterPro" id="IPR004276">
    <property type="entry name" value="GlycoTrans_28_N"/>
</dbReference>
<gene>
    <name evidence="10" type="primary">murG</name>
    <name evidence="13" type="ORF">CLV47_110142</name>
</gene>
<comment type="caution">
    <text evidence="13">The sequence shown here is derived from an EMBL/GenBank/DDBJ whole genome shotgun (WGS) entry which is preliminary data.</text>
</comment>
<comment type="catalytic activity">
    <reaction evidence="10">
        <text>di-trans,octa-cis-undecaprenyl diphospho-N-acetyl-alpha-D-muramoyl-L-alanyl-D-glutamyl-meso-2,6-diaminopimeloyl-D-alanyl-D-alanine + UDP-N-acetyl-alpha-D-glucosamine = di-trans,octa-cis-undecaprenyl diphospho-[N-acetyl-alpha-D-glucosaminyl-(1-&gt;4)]-N-acetyl-alpha-D-muramoyl-L-alanyl-D-glutamyl-meso-2,6-diaminopimeloyl-D-alanyl-D-alanine + UDP + H(+)</text>
        <dbReference type="Rhea" id="RHEA:31227"/>
        <dbReference type="ChEBI" id="CHEBI:15378"/>
        <dbReference type="ChEBI" id="CHEBI:57705"/>
        <dbReference type="ChEBI" id="CHEBI:58223"/>
        <dbReference type="ChEBI" id="CHEBI:61387"/>
        <dbReference type="ChEBI" id="CHEBI:61388"/>
        <dbReference type="EC" id="2.4.1.227"/>
    </reaction>
</comment>
<dbReference type="GO" id="GO:0009252">
    <property type="term" value="P:peptidoglycan biosynthetic process"/>
    <property type="evidence" value="ECO:0007669"/>
    <property type="project" value="UniProtKB-UniRule"/>
</dbReference>
<keyword evidence="3 10" id="KW-0328">Glycosyltransferase</keyword>
<dbReference type="GO" id="GO:0050511">
    <property type="term" value="F:undecaprenyldiphospho-muramoylpentapeptide beta-N-acetylglucosaminyltransferase activity"/>
    <property type="evidence" value="ECO:0007669"/>
    <property type="project" value="UniProtKB-UniRule"/>
</dbReference>
<dbReference type="CDD" id="cd03785">
    <property type="entry name" value="GT28_MurG"/>
    <property type="match status" value="1"/>
</dbReference>
<evidence type="ECO:0000259" key="12">
    <source>
        <dbReference type="Pfam" id="PF04101"/>
    </source>
</evidence>
<keyword evidence="4 10" id="KW-0808">Transferase</keyword>
<evidence type="ECO:0000256" key="10">
    <source>
        <dbReference type="HAMAP-Rule" id="MF_00033"/>
    </source>
</evidence>
<evidence type="ECO:0000313" key="13">
    <source>
        <dbReference type="EMBL" id="PRZ41414.1"/>
    </source>
</evidence>
<dbReference type="GO" id="GO:0051301">
    <property type="term" value="P:cell division"/>
    <property type="evidence" value="ECO:0007669"/>
    <property type="project" value="UniProtKB-KW"/>
</dbReference>
<keyword evidence="7 10" id="KW-0472">Membrane</keyword>
<evidence type="ECO:0000256" key="5">
    <source>
        <dbReference type="ARBA" id="ARBA00022960"/>
    </source>
</evidence>
<comment type="pathway">
    <text evidence="10">Cell wall biogenesis; peptidoglycan biosynthesis.</text>
</comment>
<dbReference type="InterPro" id="IPR007235">
    <property type="entry name" value="Glyco_trans_28_C"/>
</dbReference>
<feature type="binding site" evidence="10">
    <location>
        <position position="248"/>
    </location>
    <ligand>
        <name>UDP-N-acetyl-alpha-D-glucosamine</name>
        <dbReference type="ChEBI" id="CHEBI:57705"/>
    </ligand>
</feature>
<reference evidence="13 14" key="1">
    <citation type="submission" date="2018-03" db="EMBL/GenBank/DDBJ databases">
        <title>Genomic Encyclopedia of Archaeal and Bacterial Type Strains, Phase II (KMG-II): from individual species to whole genera.</title>
        <authorList>
            <person name="Goeker M."/>
        </authorList>
    </citation>
    <scope>NUCLEOTIDE SEQUENCE [LARGE SCALE GENOMIC DNA]</scope>
    <source>
        <strain evidence="13 14">DSM 100065</strain>
    </source>
</reference>
<dbReference type="GO" id="GO:0008360">
    <property type="term" value="P:regulation of cell shape"/>
    <property type="evidence" value="ECO:0007669"/>
    <property type="project" value="UniProtKB-KW"/>
</dbReference>
<feature type="binding site" evidence="10">
    <location>
        <position position="197"/>
    </location>
    <ligand>
        <name>UDP-N-acetyl-alpha-D-glucosamine</name>
        <dbReference type="ChEBI" id="CHEBI:57705"/>
    </ligand>
</feature>
<evidence type="ECO:0000256" key="4">
    <source>
        <dbReference type="ARBA" id="ARBA00022679"/>
    </source>
</evidence>
<proteinExistence type="inferred from homology"/>
<feature type="binding site" evidence="10">
    <location>
        <position position="292"/>
    </location>
    <ligand>
        <name>UDP-N-acetyl-alpha-D-glucosamine</name>
        <dbReference type="ChEBI" id="CHEBI:57705"/>
    </ligand>
</feature>
<feature type="binding site" evidence="10">
    <location>
        <position position="163"/>
    </location>
    <ligand>
        <name>UDP-N-acetyl-alpha-D-glucosamine</name>
        <dbReference type="ChEBI" id="CHEBI:57705"/>
    </ligand>
</feature>
<dbReference type="AlphaFoldDB" id="A0A2T0ZYP5"/>
<dbReference type="NCBIfam" id="TIGR01133">
    <property type="entry name" value="murG"/>
    <property type="match status" value="1"/>
</dbReference>
<keyword evidence="5 10" id="KW-0133">Cell shape</keyword>
<evidence type="ECO:0000256" key="2">
    <source>
        <dbReference type="ARBA" id="ARBA00022618"/>
    </source>
</evidence>
<feature type="domain" description="Glycosyl transferase family 28 C-terminal" evidence="12">
    <location>
        <begin position="190"/>
        <end position="350"/>
    </location>
</feature>
<dbReference type="PANTHER" id="PTHR21015:SF22">
    <property type="entry name" value="GLYCOSYLTRANSFERASE"/>
    <property type="match status" value="1"/>
</dbReference>
<dbReference type="GO" id="GO:0005886">
    <property type="term" value="C:plasma membrane"/>
    <property type="evidence" value="ECO:0007669"/>
    <property type="project" value="UniProtKB-SubCell"/>
</dbReference>
<dbReference type="EC" id="2.4.1.227" evidence="10"/>
<name>A0A2T0ZYP5_9ACTN</name>
<dbReference type="Pfam" id="PF04101">
    <property type="entry name" value="Glyco_tran_28_C"/>
    <property type="match status" value="1"/>
</dbReference>
<dbReference type="HAMAP" id="MF_00033">
    <property type="entry name" value="MurG"/>
    <property type="match status" value="1"/>
</dbReference>
<dbReference type="GO" id="GO:0071555">
    <property type="term" value="P:cell wall organization"/>
    <property type="evidence" value="ECO:0007669"/>
    <property type="project" value="UniProtKB-KW"/>
</dbReference>
<evidence type="ECO:0000313" key="14">
    <source>
        <dbReference type="Proteomes" id="UP000237752"/>
    </source>
</evidence>
<evidence type="ECO:0000256" key="8">
    <source>
        <dbReference type="ARBA" id="ARBA00023306"/>
    </source>
</evidence>
<protein>
    <recommendedName>
        <fullName evidence="10">UDP-N-acetylglucosamine--N-acetylmuramyl-(pentapeptide) pyrophosphoryl-undecaprenol N-acetylglucosamine transferase</fullName>
        <ecNumber evidence="10">2.4.1.227</ecNumber>
    </recommendedName>
    <alternativeName>
        <fullName evidence="10">Undecaprenyl-PP-MurNAc-pentapeptide-UDPGlcNAc GlcNAc transferase</fullName>
    </alternativeName>
</protein>
<dbReference type="RefSeq" id="WP_106349487.1">
    <property type="nucleotide sequence ID" value="NZ_PVUE01000010.1"/>
</dbReference>
<dbReference type="Pfam" id="PF03033">
    <property type="entry name" value="Glyco_transf_28"/>
    <property type="match status" value="1"/>
</dbReference>
<feature type="domain" description="Glycosyltransferase family 28 N-terminal" evidence="11">
    <location>
        <begin position="5"/>
        <end position="144"/>
    </location>
</feature>
<keyword evidence="14" id="KW-1185">Reference proteome</keyword>
<dbReference type="OrthoDB" id="9808936at2"/>
<feature type="binding site" evidence="10">
    <location>
        <position position="126"/>
    </location>
    <ligand>
        <name>UDP-N-acetyl-alpha-D-glucosamine</name>
        <dbReference type="ChEBI" id="CHEBI:57705"/>
    </ligand>
</feature>
<keyword evidence="1 10" id="KW-1003">Cell membrane</keyword>
<comment type="subcellular location">
    <subcellularLocation>
        <location evidence="10">Cell membrane</location>
        <topology evidence="10">Peripheral membrane protein</topology>
        <orientation evidence="10">Cytoplasmic side</orientation>
    </subcellularLocation>
</comment>
<comment type="similarity">
    <text evidence="10">Belongs to the glycosyltransferase 28 family. MurG subfamily.</text>
</comment>
<keyword evidence="8 10" id="KW-0131">Cell cycle</keyword>
<dbReference type="EMBL" id="PVUE01000010">
    <property type="protein sequence ID" value="PRZ41414.1"/>
    <property type="molecule type" value="Genomic_DNA"/>
</dbReference>
<dbReference type="Proteomes" id="UP000237752">
    <property type="component" value="Unassembled WGS sequence"/>
</dbReference>
<dbReference type="GO" id="GO:0051991">
    <property type="term" value="F:UDP-N-acetyl-D-glucosamine:N-acetylmuramoyl-L-alanyl-D-glutamyl-meso-2,6-diaminopimelyl-D-alanyl-D-alanine-diphosphoundecaprenol 4-beta-N-acetylglucosaminlytransferase activity"/>
    <property type="evidence" value="ECO:0007669"/>
    <property type="project" value="RHEA"/>
</dbReference>
<evidence type="ECO:0000256" key="1">
    <source>
        <dbReference type="ARBA" id="ARBA00022475"/>
    </source>
</evidence>
<dbReference type="InterPro" id="IPR006009">
    <property type="entry name" value="GlcNAc_MurG"/>
</dbReference>
<organism evidence="13 14">
    <name type="scientific">Antricoccus suffuscus</name>
    <dbReference type="NCBI Taxonomy" id="1629062"/>
    <lineage>
        <taxon>Bacteria</taxon>
        <taxon>Bacillati</taxon>
        <taxon>Actinomycetota</taxon>
        <taxon>Actinomycetes</taxon>
        <taxon>Geodermatophilales</taxon>
        <taxon>Antricoccaceae</taxon>
        <taxon>Antricoccus</taxon>
    </lineage>
</organism>
<evidence type="ECO:0000259" key="11">
    <source>
        <dbReference type="Pfam" id="PF03033"/>
    </source>
</evidence>
<evidence type="ECO:0000256" key="7">
    <source>
        <dbReference type="ARBA" id="ARBA00023136"/>
    </source>
</evidence>
<dbReference type="GO" id="GO:0005975">
    <property type="term" value="P:carbohydrate metabolic process"/>
    <property type="evidence" value="ECO:0007669"/>
    <property type="project" value="InterPro"/>
</dbReference>
<feature type="binding site" evidence="10">
    <location>
        <begin position="12"/>
        <end position="14"/>
    </location>
    <ligand>
        <name>UDP-N-acetyl-alpha-D-glucosamine</name>
        <dbReference type="ChEBI" id="CHEBI:57705"/>
    </ligand>
</feature>
<evidence type="ECO:0000256" key="3">
    <source>
        <dbReference type="ARBA" id="ARBA00022676"/>
    </source>
</evidence>
<keyword evidence="2 10" id="KW-0132">Cell division</keyword>
<dbReference type="UniPathway" id="UPA00219"/>
<evidence type="ECO:0000256" key="6">
    <source>
        <dbReference type="ARBA" id="ARBA00022984"/>
    </source>
</evidence>
<comment type="caution">
    <text evidence="10">Lacks conserved residue(s) required for the propagation of feature annotation.</text>
</comment>
<accession>A0A2T0ZYP5</accession>
<keyword evidence="9 10" id="KW-0961">Cell wall biogenesis/degradation</keyword>
<dbReference type="PANTHER" id="PTHR21015">
    <property type="entry name" value="UDP-N-ACETYLGLUCOSAMINE--N-ACETYLMURAMYL-(PENTAPEPTIDE) PYROPHOSPHORYL-UNDECAPRENOL N-ACETYLGLUCOSAMINE TRANSFERASE 1"/>
    <property type="match status" value="1"/>
</dbReference>
<comment type="function">
    <text evidence="10">Cell wall formation. Catalyzes the transfer of a GlcNAc subunit on undecaprenyl-pyrophosphoryl-MurNAc-pentapeptide (lipid intermediate I) to form undecaprenyl-pyrophosphoryl-MurNAc-(pentapeptide)GlcNAc (lipid intermediate II).</text>
</comment>
<dbReference type="Gene3D" id="3.40.50.2000">
    <property type="entry name" value="Glycogen Phosphorylase B"/>
    <property type="match status" value="2"/>
</dbReference>
<evidence type="ECO:0000256" key="9">
    <source>
        <dbReference type="ARBA" id="ARBA00023316"/>
    </source>
</evidence>
<keyword evidence="6 10" id="KW-0573">Peptidoglycan synthesis</keyword>
<dbReference type="SUPFAM" id="SSF53756">
    <property type="entry name" value="UDP-Glycosyltransferase/glycogen phosphorylase"/>
    <property type="match status" value="1"/>
</dbReference>